<dbReference type="RefSeq" id="WP_136539864.1">
    <property type="nucleotide sequence ID" value="NZ_STGU01000004.1"/>
</dbReference>
<dbReference type="Proteomes" id="UP000307378">
    <property type="component" value="Unassembled WGS sequence"/>
</dbReference>
<sequence>MEPRQIELTAADGVRLTGHWWRSEGVTPTGTVIVNPATGVHARYYHRYAAYLAANGFSVLTHDYRGIGLSRPTSLQGSTFTWRQWGEQDFDAALRHALQEDETGRVLVVGHSIGGFLPGYSQSMDRVTAMLSVGGQYGYWGDYLPARRLPLVLKWHVAMPAITLAIGHFPGKRLGWLEDLPKGVAYGWGLQQGRAEQGLSSDAAEAMRERFASVTCPILSVTMSDDEFATPKAVNRAMRYYRRAAVTKVLLAPQDLGFGRVGHFDLFHARHQDRFWRQSLNFLRDGENPWGNRVYL</sequence>
<organism evidence="3 4">
    <name type="scientific">Rhizobium rosettiformans W3</name>
    <dbReference type="NCBI Taxonomy" id="538378"/>
    <lineage>
        <taxon>Bacteria</taxon>
        <taxon>Pseudomonadati</taxon>
        <taxon>Pseudomonadota</taxon>
        <taxon>Alphaproteobacteria</taxon>
        <taxon>Hyphomicrobiales</taxon>
        <taxon>Rhizobiaceae</taxon>
        <taxon>Rhizobium/Agrobacterium group</taxon>
        <taxon>Rhizobium</taxon>
    </lineage>
</organism>
<dbReference type="Pfam" id="PF12146">
    <property type="entry name" value="Hydrolase_4"/>
    <property type="match status" value="1"/>
</dbReference>
<dbReference type="InterPro" id="IPR029058">
    <property type="entry name" value="AB_hydrolase_fold"/>
</dbReference>
<dbReference type="SUPFAM" id="SSF53474">
    <property type="entry name" value="alpha/beta-Hydrolases"/>
    <property type="match status" value="1"/>
</dbReference>
<reference evidence="3 4" key="1">
    <citation type="submission" date="2019-04" db="EMBL/GenBank/DDBJ databases">
        <title>genome sequence of strain W3.</title>
        <authorList>
            <person name="Gao J."/>
            <person name="Sun J."/>
        </authorList>
    </citation>
    <scope>NUCLEOTIDE SEQUENCE [LARGE SCALE GENOMIC DNA]</scope>
    <source>
        <strain evidence="3 4">W3</strain>
    </source>
</reference>
<dbReference type="PANTHER" id="PTHR22946">
    <property type="entry name" value="DIENELACTONE HYDROLASE DOMAIN-CONTAINING PROTEIN-RELATED"/>
    <property type="match status" value="1"/>
</dbReference>
<accession>A0A4S8PYA7</accession>
<dbReference type="Gene3D" id="3.40.50.1820">
    <property type="entry name" value="alpha/beta hydrolase"/>
    <property type="match status" value="1"/>
</dbReference>
<dbReference type="AlphaFoldDB" id="A0A4S8PYA7"/>
<dbReference type="PANTHER" id="PTHR22946:SF9">
    <property type="entry name" value="POLYKETIDE TRANSFERASE AF380"/>
    <property type="match status" value="1"/>
</dbReference>
<evidence type="ECO:0000313" key="4">
    <source>
        <dbReference type="Proteomes" id="UP000307378"/>
    </source>
</evidence>
<protein>
    <submittedName>
        <fullName evidence="3">Alpha/beta fold hydrolase</fullName>
    </submittedName>
</protein>
<evidence type="ECO:0000313" key="3">
    <source>
        <dbReference type="EMBL" id="THV36610.1"/>
    </source>
</evidence>
<dbReference type="InterPro" id="IPR017208">
    <property type="entry name" value="UCP037442_abhydr"/>
</dbReference>
<evidence type="ECO:0000256" key="1">
    <source>
        <dbReference type="ARBA" id="ARBA00022801"/>
    </source>
</evidence>
<dbReference type="InterPro" id="IPR050261">
    <property type="entry name" value="FrsA_esterase"/>
</dbReference>
<gene>
    <name evidence="3" type="ORF">FAA86_08870</name>
</gene>
<name>A0A4S8PYA7_9HYPH</name>
<dbReference type="GO" id="GO:0052689">
    <property type="term" value="F:carboxylic ester hydrolase activity"/>
    <property type="evidence" value="ECO:0007669"/>
    <property type="project" value="UniProtKB-ARBA"/>
</dbReference>
<keyword evidence="1 3" id="KW-0378">Hydrolase</keyword>
<comment type="caution">
    <text evidence="3">The sequence shown here is derived from an EMBL/GenBank/DDBJ whole genome shotgun (WGS) entry which is preliminary data.</text>
</comment>
<dbReference type="PIRSF" id="PIRSF037442">
    <property type="entry name" value="UCP037442_abhydr"/>
    <property type="match status" value="1"/>
</dbReference>
<feature type="domain" description="Serine aminopeptidase S33" evidence="2">
    <location>
        <begin position="28"/>
        <end position="117"/>
    </location>
</feature>
<evidence type="ECO:0000259" key="2">
    <source>
        <dbReference type="Pfam" id="PF12146"/>
    </source>
</evidence>
<proteinExistence type="predicted"/>
<dbReference type="InterPro" id="IPR022742">
    <property type="entry name" value="Hydrolase_4"/>
</dbReference>
<dbReference type="EMBL" id="STGU01000004">
    <property type="protein sequence ID" value="THV36610.1"/>
    <property type="molecule type" value="Genomic_DNA"/>
</dbReference>